<sequence>MGMFRTSAALKLRGGGRGGLGVSVSLLQERFPLLHPLLQSSAVSFRSPLLRPPRRIGSARLLSSSSFRLQQQLGEGHKEGEGTSAEKGKAATEADQGRAAPKGNQQEDEYQNIDPGVGPPTWPIVRPKAFEIERDFSKSLFSFGSAEVFRPGAQAVGGQTEENVKALWAQLPPRPPVLKDPIGYGKWLMIRNRIAWEAYKGTTHYHMMQWRIAVIGVCLLIVSWPLHWMTKAYKKDVFERQARIKWNEEFDPYNDPAYKDWRPGMNVANRHFDKIGHIYAKWGEW</sequence>
<name>A0A0G4G7B0_9ALVE</name>
<protein>
    <submittedName>
        <fullName evidence="3">Uncharacterized protein</fullName>
    </submittedName>
</protein>
<keyword evidence="2" id="KW-1133">Transmembrane helix</keyword>
<keyword evidence="2" id="KW-0472">Membrane</keyword>
<feature type="compositionally biased region" description="Basic and acidic residues" evidence="1">
    <location>
        <begin position="75"/>
        <end position="96"/>
    </location>
</feature>
<dbReference type="AlphaFoldDB" id="A0A0G4G7B0"/>
<gene>
    <name evidence="3" type="ORF">Cvel_20487</name>
</gene>
<accession>A0A0G4G7B0</accession>
<proteinExistence type="predicted"/>
<evidence type="ECO:0000256" key="2">
    <source>
        <dbReference type="SAM" id="Phobius"/>
    </source>
</evidence>
<evidence type="ECO:0000313" key="3">
    <source>
        <dbReference type="EMBL" id="CEM24135.1"/>
    </source>
</evidence>
<feature type="transmembrane region" description="Helical" evidence="2">
    <location>
        <begin position="208"/>
        <end position="226"/>
    </location>
</feature>
<dbReference type="VEuPathDB" id="CryptoDB:Cvel_20487"/>
<organism evidence="3">
    <name type="scientific">Chromera velia CCMP2878</name>
    <dbReference type="NCBI Taxonomy" id="1169474"/>
    <lineage>
        <taxon>Eukaryota</taxon>
        <taxon>Sar</taxon>
        <taxon>Alveolata</taxon>
        <taxon>Colpodellida</taxon>
        <taxon>Chromeraceae</taxon>
        <taxon>Chromera</taxon>
    </lineage>
</organism>
<reference evidence="3" key="1">
    <citation type="submission" date="2014-11" db="EMBL/GenBank/DDBJ databases">
        <authorList>
            <person name="Otto D Thomas"/>
            <person name="Naeem Raeece"/>
        </authorList>
    </citation>
    <scope>NUCLEOTIDE SEQUENCE</scope>
</reference>
<evidence type="ECO:0000256" key="1">
    <source>
        <dbReference type="SAM" id="MobiDB-lite"/>
    </source>
</evidence>
<feature type="region of interest" description="Disordered" evidence="1">
    <location>
        <begin position="73"/>
        <end position="121"/>
    </location>
</feature>
<dbReference type="EMBL" id="CDMZ01000929">
    <property type="protein sequence ID" value="CEM24135.1"/>
    <property type="molecule type" value="Genomic_DNA"/>
</dbReference>
<keyword evidence="2" id="KW-0812">Transmembrane</keyword>